<dbReference type="EMBL" id="CM055745">
    <property type="protein sequence ID" value="KAJ7997875.1"/>
    <property type="molecule type" value="Genomic_DNA"/>
</dbReference>
<organism evidence="1 2">
    <name type="scientific">Dallia pectoralis</name>
    <name type="common">Alaska blackfish</name>
    <dbReference type="NCBI Taxonomy" id="75939"/>
    <lineage>
        <taxon>Eukaryota</taxon>
        <taxon>Metazoa</taxon>
        <taxon>Chordata</taxon>
        <taxon>Craniata</taxon>
        <taxon>Vertebrata</taxon>
        <taxon>Euteleostomi</taxon>
        <taxon>Actinopterygii</taxon>
        <taxon>Neopterygii</taxon>
        <taxon>Teleostei</taxon>
        <taxon>Protacanthopterygii</taxon>
        <taxon>Esociformes</taxon>
        <taxon>Umbridae</taxon>
        <taxon>Dallia</taxon>
    </lineage>
</organism>
<proteinExistence type="predicted"/>
<sequence>MPGLTGLPMVVFTSTRENVTLTCFVASNLIRDFGSHRHLGKGGITNAEERSIRCRARPIVSHVIHRHSIYRDMYSSPDVCLKSGPQHNSHSNSITELLGSLCDSSLTGVSWKRRALGGVSREGVRRTLRKRVYGALLSKLFQEGIPKTMGRSALSTTPPRNKLLMISFDLRVAGCQDEAEKLEEQLGRLGEGAASGLKELDSVLELLVQLTGSSPPPPASFSRDYMRRERPVLRRPPLGGYQSEELQRLEARAWALVCGEEWGSLKGLAGTLGLMDALPGTGLLALRRRSDVEERFEKETRMSLFGALQHTRTSDLDVRLELPPVPSSADVTGLVIRVPAGSDQLEDEGFQSSSNLTPDSQSEPSSSPEFDVWDALRTFEPGRRRCWESVGCPPGKREAPYLTEGGREAFDQLYRLWEGEMRVVSSAPLSPLLPLPLDSQTQLVSDLLNVLIGVASTTFPLNTVCVNFDVRPGVCVSGASPESVARLLGDLAQYGTHYLRLSRFVVQSTHKKGLVFQAFTGGLRKYLHYYRACVLSTPPTLSLLTVTFLFRKVGRQLRYLSELCCVDGASGVGLATFPSGVKLLSYLYNEAQSNCSNENYPVLLSLLKSSCEPYTRFVSDWVYSGVFRDVFGEFMIQVNEDYLNFRDKHFWVQGYTLISREVEDCVPVFLRHIANDVYVCGKTINLLKICCPQHYICWSELPVPRIAVTFSMQEVEEIERDCAVYRGRMERIAKHSATSREEQALRTETARQELINQVRESAAKTLESIRGRQVSQRLAKEAKKRERFEELRQHLEQEQEWHSAASRKEQEDDYSFARELRDREKRLQALEEQLEITARKELIAQYSHLSEEAARREWRAMWRLQRMRLNEDRVLFLQHHHQLTESVLVRYPLGGHRPPVETLQPVSAQTVHLSAQDSTAPGKPDRSQGQILTLTTPDGSPSRPLPPSSVKPDLISEDIDITGSLPKPSASLQVDRALQEIESQLTESPAPLKPIDYDFSAPYSPLEGVTAPALSESQSRWPPTVPPGMAHPHIPVGPPESALGMGCVVSGSEALPSPLPGSAHGHSSDSTLGGGCVVSGEESLRYLSPGSTIEHSSDSTLVGGCVVSGAEVRQAFPKPHGQASQSSIPLGQYSSDVSLARHTANVHGHPSLSTVLLADGSGAEQQAGGGPENPGEPAALSQVKGAPSEGAVEPTAQGDLSWAPIEKPHVLGEEKPAAGLFGEAVVSSIPKKGHDCGDDPEQLSVSGPSTGTEPPKIHIQIGEHVSGADTPLPTQNTHGRSSSNAHIKVGEFVSEVTSALPTASVHSHASDAHIKVGEHMSEEMASVPIQNVHGHASDAHIKVGEHMSEEMPSVPTQNVHGHASDAHIKVGEHMSEEMPSVPIQNVHGHSSDAHFKAGEFVLDADPTQPRWSSHGHASDCTLQVGCVVSGTEAALPPLPGSIYGHSSESTLGMGCVVPGTEARPSPLPGSAHGHSSDSTMGGGCVVAGVDLLRAPLPGSTFGHSSDSTLGGGCVVSGTAAMPSPTPGSDYGHSSDSAMGAGCVISGTEPLHAPLPGSTFGHSSDSALGAGCVVSGVNPGPVPIPGSVYGHSSDSALGGGCLVMEMGSGYDARTPEQQQEQQRLAEGISSWAAGLDLSPGESSEREYLRSLAAQYQVEQYEDCYNLMTLAPECHPLHQVTRGPWGLPVEPLLRRATDTTVVQLSGMVSLPVLMKHSVTTPLITHVSLVNKAVVDYFFVELGVERHFQALRHFLLMEDGEFAQSLSDLIFEKMGSGQTPGDLLTPLVLNSILSKALQYSLHGDNVLAPNFTFALRFLPETFHPHAPDALNCLELRYKVDWPLNIIITDSCMNKYNRLFSFLLQLKHMVWSLRDVWFHLKRTALVKGAGRSVQFRQLQLYRHEMQHFVKVIQGYIANQILQVSWLEFTTKLKSASDLDAIHRTHADYLNRAIFRGLLTEKAAPVMNIIHSIFSLVLKFRAQLIAQPWDSQQGETVHPSFIAMQQSYNTFKYYSHFLFKVVTKLVNRGYQPHLEDFLLRINFNNYYKDS</sequence>
<protein>
    <submittedName>
        <fullName evidence="1">Uncharacterized protein</fullName>
    </submittedName>
</protein>
<comment type="caution">
    <text evidence="1">The sequence shown here is derived from an EMBL/GenBank/DDBJ whole genome shotgun (WGS) entry which is preliminary data.</text>
</comment>
<evidence type="ECO:0000313" key="2">
    <source>
        <dbReference type="Proteomes" id="UP001157502"/>
    </source>
</evidence>
<accession>A0ACC2G2W5</accession>
<dbReference type="Proteomes" id="UP001157502">
    <property type="component" value="Chromosome 18"/>
</dbReference>
<evidence type="ECO:0000313" key="1">
    <source>
        <dbReference type="EMBL" id="KAJ7997875.1"/>
    </source>
</evidence>
<reference evidence="1" key="1">
    <citation type="submission" date="2021-05" db="EMBL/GenBank/DDBJ databases">
        <authorList>
            <person name="Pan Q."/>
            <person name="Jouanno E."/>
            <person name="Zahm M."/>
            <person name="Klopp C."/>
            <person name="Cabau C."/>
            <person name="Louis A."/>
            <person name="Berthelot C."/>
            <person name="Parey E."/>
            <person name="Roest Crollius H."/>
            <person name="Montfort J."/>
            <person name="Robinson-Rechavi M."/>
            <person name="Bouchez O."/>
            <person name="Lampietro C."/>
            <person name="Lopez Roques C."/>
            <person name="Donnadieu C."/>
            <person name="Postlethwait J."/>
            <person name="Bobe J."/>
            <person name="Dillon D."/>
            <person name="Chandos A."/>
            <person name="von Hippel F."/>
            <person name="Guiguen Y."/>
        </authorList>
    </citation>
    <scope>NUCLEOTIDE SEQUENCE</scope>
    <source>
        <strain evidence="1">YG-Jan2019</strain>
    </source>
</reference>
<name>A0ACC2G2W5_DALPE</name>
<gene>
    <name evidence="1" type="ORF">DPEC_G00216710</name>
</gene>
<keyword evidence="2" id="KW-1185">Reference proteome</keyword>